<keyword evidence="1" id="KW-1133">Transmembrane helix</keyword>
<dbReference type="Proteomes" id="UP000190092">
    <property type="component" value="Unassembled WGS sequence"/>
</dbReference>
<evidence type="ECO:0000313" key="2">
    <source>
        <dbReference type="EMBL" id="SKA39430.1"/>
    </source>
</evidence>
<dbReference type="OrthoDB" id="122197at2"/>
<dbReference type="RefSeq" id="WP_085937962.1">
    <property type="nucleotide sequence ID" value="NZ_FUWJ01000017.1"/>
</dbReference>
<feature type="transmembrane region" description="Helical" evidence="1">
    <location>
        <begin position="137"/>
        <end position="154"/>
    </location>
</feature>
<keyword evidence="3" id="KW-1185">Reference proteome</keyword>
<evidence type="ECO:0000313" key="3">
    <source>
        <dbReference type="Proteomes" id="UP000190092"/>
    </source>
</evidence>
<name>A0A1T4TG58_9HYPH</name>
<feature type="transmembrane region" description="Helical" evidence="1">
    <location>
        <begin position="67"/>
        <end position="85"/>
    </location>
</feature>
<protein>
    <submittedName>
        <fullName evidence="2">Uncharacterized protein</fullName>
    </submittedName>
</protein>
<dbReference type="AlphaFoldDB" id="A0A1T4TG58"/>
<feature type="transmembrane region" description="Helical" evidence="1">
    <location>
        <begin position="12"/>
        <end position="32"/>
    </location>
</feature>
<gene>
    <name evidence="2" type="ORF">SAMN02745126_06235</name>
</gene>
<feature type="transmembrane region" description="Helical" evidence="1">
    <location>
        <begin position="97"/>
        <end position="117"/>
    </location>
</feature>
<feature type="transmembrane region" description="Helical" evidence="1">
    <location>
        <begin position="44"/>
        <end position="61"/>
    </location>
</feature>
<keyword evidence="1" id="KW-0472">Membrane</keyword>
<accession>A0A1T4TG58</accession>
<dbReference type="EMBL" id="FUWJ01000017">
    <property type="protein sequence ID" value="SKA39430.1"/>
    <property type="molecule type" value="Genomic_DNA"/>
</dbReference>
<organism evidence="2 3">
    <name type="scientific">Enhydrobacter aerosaccus</name>
    <dbReference type="NCBI Taxonomy" id="225324"/>
    <lineage>
        <taxon>Bacteria</taxon>
        <taxon>Pseudomonadati</taxon>
        <taxon>Pseudomonadota</taxon>
        <taxon>Alphaproteobacteria</taxon>
        <taxon>Hyphomicrobiales</taxon>
        <taxon>Enhydrobacter</taxon>
    </lineage>
</organism>
<sequence>MVLGLSLATFTLVHVGISLIGIVSGIVVLYRMVAFRPIVGWNELFLVTTILTSVTGFLFPFHGFGPAHILGVLSLLVLAIALYALYPRHLSGAWRPLYAAAAALALYFNVFVAVAQAFGKIPALTALAPTQSEPPFVIAQVAVLVLLAAGGFLAQRRFARA</sequence>
<evidence type="ECO:0000256" key="1">
    <source>
        <dbReference type="SAM" id="Phobius"/>
    </source>
</evidence>
<proteinExistence type="predicted"/>
<reference evidence="3" key="1">
    <citation type="submission" date="2017-02" db="EMBL/GenBank/DDBJ databases">
        <authorList>
            <person name="Varghese N."/>
            <person name="Submissions S."/>
        </authorList>
    </citation>
    <scope>NUCLEOTIDE SEQUENCE [LARGE SCALE GENOMIC DNA]</scope>
    <source>
        <strain evidence="3">ATCC 27094</strain>
    </source>
</reference>
<keyword evidence="1" id="KW-0812">Transmembrane</keyword>